<keyword evidence="2" id="KW-1185">Reference proteome</keyword>
<evidence type="ECO:0000313" key="1">
    <source>
        <dbReference type="EMBL" id="KPH77317.1"/>
    </source>
</evidence>
<dbReference type="RefSeq" id="WP_054211290.1">
    <property type="nucleotide sequence ID" value="NZ_LGSZ01000060.1"/>
</dbReference>
<dbReference type="Proteomes" id="UP000037822">
    <property type="component" value="Unassembled WGS sequence"/>
</dbReference>
<dbReference type="Pfam" id="PF14390">
    <property type="entry name" value="DUF4420"/>
    <property type="match status" value="1"/>
</dbReference>
<name>A0A0N1F169_9HYPH</name>
<dbReference type="InterPro" id="IPR025534">
    <property type="entry name" value="DUF4420"/>
</dbReference>
<protein>
    <recommendedName>
        <fullName evidence="3">PD-(D/E)XK motif protein</fullName>
    </recommendedName>
</protein>
<comment type="caution">
    <text evidence="1">The sequence shown here is derived from an EMBL/GenBank/DDBJ whole genome shotgun (WGS) entry which is preliminary data.</text>
</comment>
<reference evidence="1 2" key="1">
    <citation type="submission" date="2015-07" db="EMBL/GenBank/DDBJ databases">
        <title>Whole genome sequencing of Bosea vaviloviae isolated from cave pool.</title>
        <authorList>
            <person name="Tan N.E.H."/>
            <person name="Lee Y.P."/>
            <person name="Gan H.M."/>
            <person name="Barton H."/>
            <person name="Savka M.A."/>
        </authorList>
    </citation>
    <scope>NUCLEOTIDE SEQUENCE [LARGE SCALE GENOMIC DNA]</scope>
    <source>
        <strain evidence="1 2">SD260</strain>
    </source>
</reference>
<dbReference type="PATRIC" id="fig|1526658.3.peg.1632"/>
<sequence>MNNPTFEALRDDLEALQAPDGEARNLRWLSQLLAVARGASGDYEIFLRGAELVATSPLVRRHLQHGEWQPQSGGDPFPATRIVLPSAPHFASVAALIAVELLRAGLGVGDDSQAAFSDVEPIIEMAIRRGALPENVIIGLIGELIVLRQSLLSIGSQDHLKGIILEAWQGWQPGGGRDFIFGANSIEVKTTQSVSSIHEFSGFHQLEAAQLPSGAQEQLHLLSVGLMPSTAMGESLPTIVDQVLAMLGNDTEFGPLQLALLTRVEAYGAANGVGYRHATMHDWSAYATRYTATFQPRLYRVADTAMRLLRREAVAKTFVAPASLSFAMHLPDQVSAFNPAPRWQQELAGMVHSL</sequence>
<gene>
    <name evidence="1" type="ORF">AE618_22430</name>
</gene>
<evidence type="ECO:0008006" key="3">
    <source>
        <dbReference type="Google" id="ProtNLM"/>
    </source>
</evidence>
<dbReference type="EMBL" id="LGSZ01000060">
    <property type="protein sequence ID" value="KPH77317.1"/>
    <property type="molecule type" value="Genomic_DNA"/>
</dbReference>
<evidence type="ECO:0000313" key="2">
    <source>
        <dbReference type="Proteomes" id="UP000037822"/>
    </source>
</evidence>
<dbReference type="AlphaFoldDB" id="A0A0N1F169"/>
<proteinExistence type="predicted"/>
<organism evidence="1 2">
    <name type="scientific">Bosea vaviloviae</name>
    <dbReference type="NCBI Taxonomy" id="1526658"/>
    <lineage>
        <taxon>Bacteria</taxon>
        <taxon>Pseudomonadati</taxon>
        <taxon>Pseudomonadota</taxon>
        <taxon>Alphaproteobacteria</taxon>
        <taxon>Hyphomicrobiales</taxon>
        <taxon>Boseaceae</taxon>
        <taxon>Bosea</taxon>
    </lineage>
</organism>
<accession>A0A0N1F169</accession>